<keyword evidence="1" id="KW-0812">Transmembrane</keyword>
<dbReference type="EMBL" id="MCGN01000005">
    <property type="protein sequence ID" value="ORY96486.1"/>
    <property type="molecule type" value="Genomic_DNA"/>
</dbReference>
<name>A0A1X2HDS9_SYNRA</name>
<dbReference type="AlphaFoldDB" id="A0A1X2HDS9"/>
<proteinExistence type="predicted"/>
<evidence type="ECO:0000256" key="1">
    <source>
        <dbReference type="SAM" id="Phobius"/>
    </source>
</evidence>
<dbReference type="InParanoid" id="A0A1X2HDS9"/>
<gene>
    <name evidence="2" type="ORF">BCR43DRAFT_491776</name>
</gene>
<evidence type="ECO:0000313" key="3">
    <source>
        <dbReference type="Proteomes" id="UP000242180"/>
    </source>
</evidence>
<sequence length="81" mass="9376">MTCVYIRFFFFTRVPFFRLFLYVLLVFRLRRRGGMQSTSEEPSSGITFSHPCPRVQAGVVQPINKPTYLANVMFCLVCLCA</sequence>
<comment type="caution">
    <text evidence="2">The sequence shown here is derived from an EMBL/GenBank/DDBJ whole genome shotgun (WGS) entry which is preliminary data.</text>
</comment>
<organism evidence="2 3">
    <name type="scientific">Syncephalastrum racemosum</name>
    <name type="common">Filamentous fungus</name>
    <dbReference type="NCBI Taxonomy" id="13706"/>
    <lineage>
        <taxon>Eukaryota</taxon>
        <taxon>Fungi</taxon>
        <taxon>Fungi incertae sedis</taxon>
        <taxon>Mucoromycota</taxon>
        <taxon>Mucoromycotina</taxon>
        <taxon>Mucoromycetes</taxon>
        <taxon>Mucorales</taxon>
        <taxon>Syncephalastraceae</taxon>
        <taxon>Syncephalastrum</taxon>
    </lineage>
</organism>
<keyword evidence="1" id="KW-0472">Membrane</keyword>
<evidence type="ECO:0000313" key="2">
    <source>
        <dbReference type="EMBL" id="ORY96486.1"/>
    </source>
</evidence>
<keyword evidence="1" id="KW-1133">Transmembrane helix</keyword>
<dbReference type="Proteomes" id="UP000242180">
    <property type="component" value="Unassembled WGS sequence"/>
</dbReference>
<reference evidence="2 3" key="1">
    <citation type="submission" date="2016-07" db="EMBL/GenBank/DDBJ databases">
        <title>Pervasive Adenine N6-methylation of Active Genes in Fungi.</title>
        <authorList>
            <consortium name="DOE Joint Genome Institute"/>
            <person name="Mondo S.J."/>
            <person name="Dannebaum R.O."/>
            <person name="Kuo R.C."/>
            <person name="Labutti K."/>
            <person name="Haridas S."/>
            <person name="Kuo A."/>
            <person name="Salamov A."/>
            <person name="Ahrendt S.R."/>
            <person name="Lipzen A."/>
            <person name="Sullivan W."/>
            <person name="Andreopoulos W.B."/>
            <person name="Clum A."/>
            <person name="Lindquist E."/>
            <person name="Daum C."/>
            <person name="Ramamoorthy G.K."/>
            <person name="Gryganskyi A."/>
            <person name="Culley D."/>
            <person name="Magnuson J.K."/>
            <person name="James T.Y."/>
            <person name="O'Malley M.A."/>
            <person name="Stajich J.E."/>
            <person name="Spatafora J.W."/>
            <person name="Visel A."/>
            <person name="Grigoriev I.V."/>
        </authorList>
    </citation>
    <scope>NUCLEOTIDE SEQUENCE [LARGE SCALE GENOMIC DNA]</scope>
    <source>
        <strain evidence="2 3">NRRL 2496</strain>
    </source>
</reference>
<keyword evidence="3" id="KW-1185">Reference proteome</keyword>
<feature type="transmembrane region" description="Helical" evidence="1">
    <location>
        <begin position="6"/>
        <end position="27"/>
    </location>
</feature>
<accession>A0A1X2HDS9</accession>
<protein>
    <submittedName>
        <fullName evidence="2">Uncharacterized protein</fullName>
    </submittedName>
</protein>